<evidence type="ECO:0000313" key="7">
    <source>
        <dbReference type="Proteomes" id="UP000028939"/>
    </source>
</evidence>
<dbReference type="CDD" id="cd04496">
    <property type="entry name" value="SSB_OBF"/>
    <property type="match status" value="1"/>
</dbReference>
<dbReference type="STRING" id="401472.CUREI_02975"/>
<dbReference type="Proteomes" id="UP000028939">
    <property type="component" value="Plasmid unnamed"/>
</dbReference>
<keyword evidence="1 2" id="KW-0238">DNA-binding</keyword>
<comment type="subunit">
    <text evidence="2">Homotetramer.</text>
</comment>
<keyword evidence="7" id="KW-1185">Reference proteome</keyword>
<dbReference type="EMBL" id="CP009216">
    <property type="protein sequence ID" value="AIL97803.1"/>
    <property type="molecule type" value="Genomic_DNA"/>
</dbReference>
<dbReference type="Pfam" id="PF00436">
    <property type="entry name" value="SSB"/>
    <property type="match status" value="1"/>
</dbReference>
<dbReference type="PANTHER" id="PTHR10302">
    <property type="entry name" value="SINGLE-STRANDED DNA-BINDING PROTEIN"/>
    <property type="match status" value="1"/>
</dbReference>
<dbReference type="EMBL" id="CP009215">
    <property type="protein sequence ID" value="AIL96399.1"/>
    <property type="molecule type" value="Genomic_DNA"/>
</dbReference>
<geneLocation type="plasmid" evidence="6">
    <name>unnamed</name>
</geneLocation>
<dbReference type="InterPro" id="IPR011344">
    <property type="entry name" value="ssDNA-bd"/>
</dbReference>
<dbReference type="PANTHER" id="PTHR10302:SF27">
    <property type="entry name" value="SINGLE-STRANDED DNA-BINDING PROTEIN"/>
    <property type="match status" value="1"/>
</dbReference>
<sequence>MALPNINIEGGTLVTDPELRYTPSGAAVANFRVAANSRRFNKETNQWEGGDTTFLTCNIWREAAENVANSLQKGMRVNVTGELQQRSYQTKEGEQRTVFEVNVREVAPSLKFATAQVNRNQSNGGGGQQQGGWGQKSGQTPQNDPWGGATGDTGGFGGGDPEPPF</sequence>
<dbReference type="HAMAP" id="MF_00984">
    <property type="entry name" value="SSB"/>
    <property type="match status" value="1"/>
</dbReference>
<organism evidence="6 7">
    <name type="scientific">Corynebacterium ureicelerivorans</name>
    <dbReference type="NCBI Taxonomy" id="401472"/>
    <lineage>
        <taxon>Bacteria</taxon>
        <taxon>Bacillati</taxon>
        <taxon>Actinomycetota</taxon>
        <taxon>Actinomycetes</taxon>
        <taxon>Mycobacteriales</taxon>
        <taxon>Corynebacteriaceae</taxon>
        <taxon>Corynebacterium</taxon>
    </lineage>
</organism>
<dbReference type="InterPro" id="IPR012340">
    <property type="entry name" value="NA-bd_OB-fold"/>
</dbReference>
<evidence type="ECO:0000256" key="2">
    <source>
        <dbReference type="HAMAP-Rule" id="MF_00984"/>
    </source>
</evidence>
<comment type="caution">
    <text evidence="2">Lacks conserved residue(s) required for the propagation of feature annotation.</text>
</comment>
<feature type="compositionally biased region" description="Gly residues" evidence="4">
    <location>
        <begin position="123"/>
        <end position="135"/>
    </location>
</feature>
<dbReference type="GO" id="GO:0009295">
    <property type="term" value="C:nucleoid"/>
    <property type="evidence" value="ECO:0007669"/>
    <property type="project" value="TreeGrafter"/>
</dbReference>
<gene>
    <name evidence="5" type="ORF">CUREI_02975</name>
    <name evidence="6" type="ORF">CUREI_11510</name>
</gene>
<dbReference type="KEGG" id="cuv:CUREI_02975"/>
<reference evidence="6 7" key="1">
    <citation type="submission" date="2014-08" db="EMBL/GenBank/DDBJ databases">
        <title>Complete genome sequence of Corynebacterium ureicelerivorans DSM 45051, a lipophilic and urea-splitting isolate from a blood culture of a septicaemia patient.</title>
        <authorList>
            <person name="Tippelt A."/>
            <person name="Albersmeier A."/>
            <person name="Brinkrolf K."/>
            <person name="Ruckert C."/>
            <person name="Tauch A."/>
        </authorList>
    </citation>
    <scope>NUCLEOTIDE SEQUENCE [LARGE SCALE GENOMIC DNA]</scope>
    <source>
        <strain evidence="6 7">IMMIB RIV-2301</strain>
        <plasmid evidence="7">Plasmid unnamed</plasmid>
        <plasmid evidence="6">unnamed</plasmid>
    </source>
</reference>
<feature type="region of interest" description="Disordered" evidence="4">
    <location>
        <begin position="118"/>
        <end position="165"/>
    </location>
</feature>
<dbReference type="HOGENOM" id="CLU_078758_1_0_11"/>
<accession>A0A077HLA7</accession>
<name>A0A077HLA7_9CORY</name>
<evidence type="ECO:0000313" key="6">
    <source>
        <dbReference type="EMBL" id="AIL97803.1"/>
    </source>
</evidence>
<dbReference type="RefSeq" id="WP_038610203.1">
    <property type="nucleotide sequence ID" value="NZ_CP009215.1"/>
</dbReference>
<dbReference type="NCBIfam" id="TIGR00621">
    <property type="entry name" value="ssb"/>
    <property type="match status" value="1"/>
</dbReference>
<feature type="compositionally biased region" description="Gly residues" evidence="4">
    <location>
        <begin position="148"/>
        <end position="165"/>
    </location>
</feature>
<evidence type="ECO:0000256" key="1">
    <source>
        <dbReference type="ARBA" id="ARBA00023125"/>
    </source>
</evidence>
<dbReference type="AlphaFoldDB" id="A0A077HLA7"/>
<evidence type="ECO:0000313" key="5">
    <source>
        <dbReference type="EMBL" id="AIL96399.1"/>
    </source>
</evidence>
<protein>
    <recommendedName>
        <fullName evidence="2 3">Single-stranded DNA-binding protein</fullName>
        <shortName evidence="2">SSB</shortName>
    </recommendedName>
</protein>
<proteinExistence type="inferred from homology"/>
<dbReference type="Gene3D" id="2.40.50.140">
    <property type="entry name" value="Nucleic acid-binding proteins"/>
    <property type="match status" value="1"/>
</dbReference>
<evidence type="ECO:0000256" key="4">
    <source>
        <dbReference type="SAM" id="MobiDB-lite"/>
    </source>
</evidence>
<dbReference type="InterPro" id="IPR000424">
    <property type="entry name" value="Primosome_PriB/ssb"/>
</dbReference>
<evidence type="ECO:0000256" key="3">
    <source>
        <dbReference type="RuleBase" id="RU000524"/>
    </source>
</evidence>
<dbReference type="SUPFAM" id="SSF50249">
    <property type="entry name" value="Nucleic acid-binding proteins"/>
    <property type="match status" value="1"/>
</dbReference>
<dbReference type="GO" id="GO:0006260">
    <property type="term" value="P:DNA replication"/>
    <property type="evidence" value="ECO:0007669"/>
    <property type="project" value="InterPro"/>
</dbReference>
<dbReference type="GO" id="GO:0003697">
    <property type="term" value="F:single-stranded DNA binding"/>
    <property type="evidence" value="ECO:0007669"/>
    <property type="project" value="UniProtKB-UniRule"/>
</dbReference>
<dbReference type="Proteomes" id="UP000028939">
    <property type="component" value="Chromosome"/>
</dbReference>
<dbReference type="OrthoDB" id="9809878at2"/>
<dbReference type="KEGG" id="cuv:CUREI_11510"/>
<dbReference type="PROSITE" id="PS50935">
    <property type="entry name" value="SSB"/>
    <property type="match status" value="1"/>
</dbReference>
<keyword evidence="6" id="KW-0614">Plasmid</keyword>